<name>A0A5P3VSP6_9BURK</name>
<dbReference type="Gene3D" id="3.40.50.300">
    <property type="entry name" value="P-loop containing nucleotide triphosphate hydrolases"/>
    <property type="match status" value="1"/>
</dbReference>
<evidence type="ECO:0000313" key="4">
    <source>
        <dbReference type="Proteomes" id="UP000325743"/>
    </source>
</evidence>
<accession>A0A5P3VSP6</accession>
<reference evidence="3 4" key="1">
    <citation type="submission" date="2018-09" db="EMBL/GenBank/DDBJ databases">
        <title>Complete genome sequence of Cupriavidus oxalaticus T2, a bacterium capable of phenol tolerance and degradation.</title>
        <authorList>
            <person name="Yan J."/>
        </authorList>
    </citation>
    <scope>NUCLEOTIDE SEQUENCE [LARGE SCALE GENOMIC DNA]</scope>
    <source>
        <strain evidence="3 4">T2</strain>
        <plasmid evidence="3 4">unnamed1</plasmid>
    </source>
</reference>
<protein>
    <recommendedName>
        <fullName evidence="2">Protein CR006 P-loop domain-containing protein</fullName>
    </recommendedName>
</protein>
<feature type="coiled-coil region" evidence="1">
    <location>
        <begin position="181"/>
        <end position="244"/>
    </location>
</feature>
<dbReference type="PANTHER" id="PTHR32114:SF2">
    <property type="entry name" value="ABC TRANSPORTER ABCH.3"/>
    <property type="match status" value="1"/>
</dbReference>
<dbReference type="PANTHER" id="PTHR32114">
    <property type="entry name" value="ABC TRANSPORTER ABCH.3"/>
    <property type="match status" value="1"/>
</dbReference>
<evidence type="ECO:0000259" key="2">
    <source>
        <dbReference type="Pfam" id="PF13166"/>
    </source>
</evidence>
<keyword evidence="1" id="KW-0175">Coiled coil</keyword>
<dbReference type="Pfam" id="PF13166">
    <property type="entry name" value="AAA_13"/>
    <property type="match status" value="2"/>
</dbReference>
<dbReference type="AlphaFoldDB" id="A0A5P3VSP6"/>
<geneLocation type="plasmid" evidence="3">
    <name>unnamed1</name>
</geneLocation>
<dbReference type="InterPro" id="IPR027417">
    <property type="entry name" value="P-loop_NTPase"/>
</dbReference>
<organism evidence="3 4">
    <name type="scientific">Cupriavidus oxalaticus</name>
    <dbReference type="NCBI Taxonomy" id="96344"/>
    <lineage>
        <taxon>Bacteria</taxon>
        <taxon>Pseudomonadati</taxon>
        <taxon>Pseudomonadota</taxon>
        <taxon>Betaproteobacteria</taxon>
        <taxon>Burkholderiales</taxon>
        <taxon>Burkholderiaceae</taxon>
        <taxon>Cupriavidus</taxon>
    </lineage>
</organism>
<dbReference type="EMBL" id="CP032520">
    <property type="protein sequence ID" value="QEZ48995.1"/>
    <property type="molecule type" value="Genomic_DNA"/>
</dbReference>
<evidence type="ECO:0000313" key="3">
    <source>
        <dbReference type="EMBL" id="QEZ48995.1"/>
    </source>
</evidence>
<keyword evidence="3" id="KW-0614">Plasmid</keyword>
<dbReference type="SUPFAM" id="SSF52540">
    <property type="entry name" value="P-loop containing nucleoside triphosphate hydrolases"/>
    <property type="match status" value="1"/>
</dbReference>
<feature type="domain" description="Protein CR006 P-loop" evidence="2">
    <location>
        <begin position="249"/>
        <end position="615"/>
    </location>
</feature>
<dbReference type="RefSeq" id="WP_151073227.1">
    <property type="nucleotide sequence ID" value="NZ_CP032520.1"/>
</dbReference>
<gene>
    <name evidence="3" type="ORF">D2917_32615</name>
</gene>
<evidence type="ECO:0000256" key="1">
    <source>
        <dbReference type="SAM" id="Coils"/>
    </source>
</evidence>
<sequence>MLKQIQAIHGVGLFLEAGPSPELERVALFYGENGRGKSTLASILRSCAENSTATISSRKTLDAVVKQLVKISHLDEAGATINAHYEPESAADWTHGVPNLRVFDAEFVSRNVYSGTEINTDQRASLLEFALGEEAVALREKLDAATKHVNEVTTKIMAQTNVVKVHAGPLAVDAFAKLPDAPNADAEIDALMKRITAAQNRDTHMKRPAPNLVDLPTFDPAALFDILKKSLDDIEAEAEAAVRAHVDQCRHQDFEGWLSQGQSFDTGENCPYCGSDIRDNTLIKTYRTFFNTEYNGLKRNVAKLEQGLQRRLGDEIVEAVTNAFALSQAKADAWKDYVKFAPIGFDTAGMKGKLAELRGKLVPLLKAKTAQPLERVGSEMDLAEAIDLWKEAIVYVEAANKQVNACIVEIDAYKKGLAAEDAAQLRKSVDALNLRKLRHTAAVKADVEQLTKLTGSKKSFTDQKDAVRAELDALMTATLTTYQTEINTLLAAFGSQARIDALKFDYRGSGVPRSDYRLRVRGQEVRLAGDSGAAFGNTLSEGDKRALAFAFFVARLHKDPKLSSRLVVIDDPMCSLDRRRRSETIRILKVLAAQCRQLIVLAHDSYFLRDLDEAVGKVLEKLPGKPRRSYCKVVTVAGQYSSFDVLNLADECASDYERDLEAIVGFADGKPGHDRLHVATRLRVLIEANLHRQFPHAIERGKMLGQVIEGIAKAQTPSPLAALQSSVMELRALNDYAKQFHHAEDGTPPDFSALDEGELRAYCTRALAFILRGTA</sequence>
<dbReference type="Proteomes" id="UP000325743">
    <property type="component" value="Plasmid unnamed1"/>
</dbReference>
<feature type="domain" description="Protein CR006 P-loop" evidence="2">
    <location>
        <begin position="20"/>
        <end position="163"/>
    </location>
</feature>
<dbReference type="InterPro" id="IPR026866">
    <property type="entry name" value="CR006_AAA"/>
</dbReference>
<proteinExistence type="predicted"/>